<dbReference type="GO" id="GO:0006352">
    <property type="term" value="P:DNA-templated transcription initiation"/>
    <property type="evidence" value="ECO:0007669"/>
    <property type="project" value="InterPro"/>
</dbReference>
<dbReference type="KEGG" id="pex:IZT61_16760"/>
<evidence type="ECO:0000256" key="3">
    <source>
        <dbReference type="ARBA" id="ARBA00023082"/>
    </source>
</evidence>
<dbReference type="Pfam" id="PF04542">
    <property type="entry name" value="Sigma70_r2"/>
    <property type="match status" value="1"/>
</dbReference>
<name>A0A7U3SQ43_9SPHI</name>
<dbReference type="NCBIfam" id="TIGR02937">
    <property type="entry name" value="sigma70-ECF"/>
    <property type="match status" value="1"/>
</dbReference>
<organism evidence="7 8">
    <name type="scientific">Pedobacter endophyticus</name>
    <dbReference type="NCBI Taxonomy" id="2789740"/>
    <lineage>
        <taxon>Bacteria</taxon>
        <taxon>Pseudomonadati</taxon>
        <taxon>Bacteroidota</taxon>
        <taxon>Sphingobacteriia</taxon>
        <taxon>Sphingobacteriales</taxon>
        <taxon>Sphingobacteriaceae</taxon>
        <taxon>Pedobacter</taxon>
    </lineage>
</organism>
<dbReference type="InterPro" id="IPR039425">
    <property type="entry name" value="RNA_pol_sigma-70-like"/>
</dbReference>
<dbReference type="InterPro" id="IPR007627">
    <property type="entry name" value="RNA_pol_sigma70_r2"/>
</dbReference>
<dbReference type="InterPro" id="IPR013249">
    <property type="entry name" value="RNA_pol_sigma70_r4_t2"/>
</dbReference>
<dbReference type="Gene3D" id="1.10.10.10">
    <property type="entry name" value="Winged helix-like DNA-binding domain superfamily/Winged helix DNA-binding domain"/>
    <property type="match status" value="1"/>
</dbReference>
<proteinExistence type="inferred from homology"/>
<evidence type="ECO:0000259" key="6">
    <source>
        <dbReference type="Pfam" id="PF08281"/>
    </source>
</evidence>
<dbReference type="InterPro" id="IPR014284">
    <property type="entry name" value="RNA_pol_sigma-70_dom"/>
</dbReference>
<dbReference type="EMBL" id="CP064939">
    <property type="protein sequence ID" value="QPH38706.1"/>
    <property type="molecule type" value="Genomic_DNA"/>
</dbReference>
<dbReference type="Pfam" id="PF08281">
    <property type="entry name" value="Sigma70_r4_2"/>
    <property type="match status" value="1"/>
</dbReference>
<dbReference type="Gene3D" id="1.10.1740.10">
    <property type="match status" value="1"/>
</dbReference>
<evidence type="ECO:0000256" key="4">
    <source>
        <dbReference type="ARBA" id="ARBA00023163"/>
    </source>
</evidence>
<evidence type="ECO:0000313" key="7">
    <source>
        <dbReference type="EMBL" id="QPH38706.1"/>
    </source>
</evidence>
<keyword evidence="8" id="KW-1185">Reference proteome</keyword>
<dbReference type="InterPro" id="IPR036388">
    <property type="entry name" value="WH-like_DNA-bd_sf"/>
</dbReference>
<gene>
    <name evidence="7" type="ORF">IZT61_16760</name>
</gene>
<dbReference type="SUPFAM" id="SSF88946">
    <property type="entry name" value="Sigma2 domain of RNA polymerase sigma factors"/>
    <property type="match status" value="1"/>
</dbReference>
<reference evidence="7 8" key="1">
    <citation type="submission" date="2020-11" db="EMBL/GenBank/DDBJ databases">
        <title>Pedobacter endophytica, an endophytic bacteria isolated form Carex pumila.</title>
        <authorList>
            <person name="Peng Y."/>
            <person name="Jiang L."/>
            <person name="Lee J."/>
        </authorList>
    </citation>
    <scope>NUCLEOTIDE SEQUENCE [LARGE SCALE GENOMIC DNA]</scope>
    <source>
        <strain evidence="7 8">JBR3-12</strain>
    </source>
</reference>
<dbReference type="SUPFAM" id="SSF88659">
    <property type="entry name" value="Sigma3 and sigma4 domains of RNA polymerase sigma factors"/>
    <property type="match status" value="1"/>
</dbReference>
<sequence>MLNEQKKLLKNIEEGSQHAFNILFGQYQSVVYSIAFRIIKSHEIAEEIVFTVFLKIWQDDKLSRVDNIESYLRVLTRNQTLKSWRSLQLQTKRDLYIKSVIKSEDHTTEEQIAFNETAKLLKEAVEKLPMQQGLVYQLCHVEGKKYEEAAMALSLSKLTVKTHMQLALRFIRKYLKANTDVALTLLTIYYFLK</sequence>
<keyword evidence="2" id="KW-0805">Transcription regulation</keyword>
<comment type="similarity">
    <text evidence="1">Belongs to the sigma-70 factor family. ECF subfamily.</text>
</comment>
<keyword evidence="4" id="KW-0804">Transcription</keyword>
<evidence type="ECO:0000259" key="5">
    <source>
        <dbReference type="Pfam" id="PF04542"/>
    </source>
</evidence>
<evidence type="ECO:0000256" key="2">
    <source>
        <dbReference type="ARBA" id="ARBA00023015"/>
    </source>
</evidence>
<dbReference type="RefSeq" id="WP_196098183.1">
    <property type="nucleotide sequence ID" value="NZ_CP064939.1"/>
</dbReference>
<dbReference type="InterPro" id="IPR013324">
    <property type="entry name" value="RNA_pol_sigma_r3/r4-like"/>
</dbReference>
<feature type="domain" description="RNA polymerase sigma factor 70 region 4 type 2" evidence="6">
    <location>
        <begin position="120"/>
        <end position="170"/>
    </location>
</feature>
<accession>A0A7U3SQ43</accession>
<evidence type="ECO:0000313" key="8">
    <source>
        <dbReference type="Proteomes" id="UP000594759"/>
    </source>
</evidence>
<evidence type="ECO:0000256" key="1">
    <source>
        <dbReference type="ARBA" id="ARBA00010641"/>
    </source>
</evidence>
<protein>
    <submittedName>
        <fullName evidence="7">Sigma-70 family RNA polymerase sigma factor</fullName>
    </submittedName>
</protein>
<dbReference type="GO" id="GO:0016987">
    <property type="term" value="F:sigma factor activity"/>
    <property type="evidence" value="ECO:0007669"/>
    <property type="project" value="UniProtKB-KW"/>
</dbReference>
<keyword evidence="3" id="KW-0731">Sigma factor</keyword>
<feature type="domain" description="RNA polymerase sigma-70 region 2" evidence="5">
    <location>
        <begin position="23"/>
        <end position="88"/>
    </location>
</feature>
<dbReference type="AlphaFoldDB" id="A0A7U3SQ43"/>
<dbReference type="Proteomes" id="UP000594759">
    <property type="component" value="Chromosome"/>
</dbReference>
<dbReference type="GO" id="GO:0003677">
    <property type="term" value="F:DNA binding"/>
    <property type="evidence" value="ECO:0007669"/>
    <property type="project" value="InterPro"/>
</dbReference>
<dbReference type="PANTHER" id="PTHR43133">
    <property type="entry name" value="RNA POLYMERASE ECF-TYPE SIGMA FACTO"/>
    <property type="match status" value="1"/>
</dbReference>
<dbReference type="PANTHER" id="PTHR43133:SF46">
    <property type="entry name" value="RNA POLYMERASE SIGMA-70 FACTOR ECF SUBFAMILY"/>
    <property type="match status" value="1"/>
</dbReference>
<dbReference type="InterPro" id="IPR013325">
    <property type="entry name" value="RNA_pol_sigma_r2"/>
</dbReference>